<dbReference type="OMA" id="AKYHERT"/>
<dbReference type="Proteomes" id="UP000014680">
    <property type="component" value="Unassembled WGS sequence"/>
</dbReference>
<proteinExistence type="predicted"/>
<reference evidence="1 2" key="1">
    <citation type="submission" date="2012-10" db="EMBL/GenBank/DDBJ databases">
        <authorList>
            <person name="Zafar N."/>
            <person name="Inman J."/>
            <person name="Hall N."/>
            <person name="Lorenzi H."/>
            <person name="Caler E."/>
        </authorList>
    </citation>
    <scope>NUCLEOTIDE SEQUENCE [LARGE SCALE GENOMIC DNA]</scope>
    <source>
        <strain evidence="1 2">IP1</strain>
    </source>
</reference>
<dbReference type="AlphaFoldDB" id="A0A0A1U3B0"/>
<gene>
    <name evidence="1" type="ORF">EIN_344870</name>
</gene>
<evidence type="ECO:0000313" key="2">
    <source>
        <dbReference type="Proteomes" id="UP000014680"/>
    </source>
</evidence>
<dbReference type="OrthoDB" id="10254444at2759"/>
<dbReference type="KEGG" id="eiv:EIN_344870"/>
<protein>
    <submittedName>
        <fullName evidence="1">Uncharacterized protein</fullName>
    </submittedName>
</protein>
<name>A0A0A1U3B0_ENTIV</name>
<accession>A0A0A1U3B0</accession>
<keyword evidence="2" id="KW-1185">Reference proteome</keyword>
<dbReference type="GeneID" id="14887504"/>
<dbReference type="EMBL" id="KB206755">
    <property type="protein sequence ID" value="ELP88527.1"/>
    <property type="molecule type" value="Genomic_DNA"/>
</dbReference>
<dbReference type="VEuPathDB" id="AmoebaDB:EIN_344870"/>
<evidence type="ECO:0000313" key="1">
    <source>
        <dbReference type="EMBL" id="ELP88527.1"/>
    </source>
</evidence>
<sequence>MVLCVVLLFVIVSAYPPPVQIKDEIQILQNVTKNSIIQNHMKYTKRDTNRHGIPIYARVAKYHERTQTTLPIFAHKFKGIFFEEIVIRSINDKIVIQDNNPYKKVVFNASNYVVLKTELDYITFSEDIYRELWGFLSFYQGVLFDSTIPTDFVVQATNKFPKMFDSFKLITTDDDPKPFLRICKAVFIDTQFYDKRAVSYQPLQPLAWIENSYNLKFDSSIKNGGFVLDFEGKTYCKHSTTHTANTAFLLFIKKLNVTFTYHKASHEHSCEAEIKSDKFMDDFCTTNYPTPFSINEKLGLAQKINCSVLCSDFGAALDFFFDVL</sequence>
<organism evidence="1 2">
    <name type="scientific">Entamoeba invadens IP1</name>
    <dbReference type="NCBI Taxonomy" id="370355"/>
    <lineage>
        <taxon>Eukaryota</taxon>
        <taxon>Amoebozoa</taxon>
        <taxon>Evosea</taxon>
        <taxon>Archamoebae</taxon>
        <taxon>Mastigamoebida</taxon>
        <taxon>Entamoebidae</taxon>
        <taxon>Entamoeba</taxon>
    </lineage>
</organism>
<dbReference type="RefSeq" id="XP_004255298.1">
    <property type="nucleotide sequence ID" value="XM_004255250.1"/>
</dbReference>